<name>F4Y1X7_9CYAN</name>
<dbReference type="AlphaFoldDB" id="F4Y1X7"/>
<keyword evidence="3" id="KW-1185">Reference proteome</keyword>
<dbReference type="eggNOG" id="COG5635">
    <property type="taxonomic scope" value="Bacteria"/>
</dbReference>
<sequence>MSNQTYNWQRFWCSSSDRFDLGYDGYLCDPDVKSVNGYNYNPNPKLVTFREISEIPCLILLGEPGIGKTQAMKEEEEKVTAELENTDDEILSLNLRSVSTEDQLNKKLFESPKFTRWQSGSHGLSATLRERLHIFLDSLDECLLRLETVAAILVDGLKDYKEHVNRLTLRIACRTAVLPSVLESDLKEIFGEDSLGIYQLVPLRRKDVVKAAEANGIDPESFLEEVSRKNLVPLAIKPITLNFLMKSYGDRGQSLENKRIDEIYLDGCRCLCEESNSSRRDSGAMGGLDPSQRLIIAARIAAVTIFANRFGVCNGTYADCAPYKDELVLIENLCIETEVANSKNLEVTASAIKEVLDTGLFSYRGEKLMGWSHQTYAEFLAAWYLKEHHVSVSLFQSLFYLSEDEDPEQKLIPQLHETAAWLATMIPEIREVILSTDPDVLLLSDLPPDGTVQEAVVSYLLLESEQGKINQKLINYRLDEKLKHPNLAEQIRPYIVDETKPIYARYTAIMMAHFCQLKELQNELVTLATDSAETIELRISAVQAIGEIGDKNSRLKLKPLALNPLLENDHDRLKGYCLQALCNNKRNDLTDDDLFDIIAIPNKTTPISNSYRVFISYTLVPMLKEKWLRQPRLKSDFIKKYGNSNKLINVLVNLGEVDSDFVLDLIGDIYLKPRLADHDQDWMEDPMLSSRLAILNKHFAQRIYDTFNQDNTASIDSIIGRYCNRANQKWLSEQFSSDFNYGEQGQLTSEKAANQRAQQQLLDPSPRERVIRSLDKLEDGNLLAWWWLNLEMTLKPYSRHYSNEFEPDLTKLPGWKEADKLTRNRIIQGAENYIINKKEINTDWIGNNKFDRPALAGCRAFLLLLNKDPKILDKIPSETWRIWAPVIIAFPVESENYNSCIELVKRVYSKAGDQVIQTLDILIDKENQQFDSISIIRLFEKCWDDDLSDFILEKAQNKSLKPSCIRYLLEELLKHGSNEARDEAIEYLQTLSSLPLPLNKDERDRVIIALTFLFDYQTTDRWSSIWSILEQEPNLGREFIESVAKRHMLFSGELKLELNEKQLADLYIWLVRQYPYDEDPDYSNGEVHVLGPRDRVVRLRNNILRQLENFGTAQGCDQLERIIGEFSELPWLNKTLISAKDSMRRKTWNALEPKDVIKTILYHDPIVSKTVGDNQSTYNIDLYNEGGNVSIGGKDITNMAKNSKINTDGGDVITNSNNKNRGSVNNSKTITTNKSERET</sequence>
<organism evidence="2 3">
    <name type="scientific">Moorena producens 3L</name>
    <dbReference type="NCBI Taxonomy" id="489825"/>
    <lineage>
        <taxon>Bacteria</taxon>
        <taxon>Bacillati</taxon>
        <taxon>Cyanobacteriota</taxon>
        <taxon>Cyanophyceae</taxon>
        <taxon>Coleofasciculales</taxon>
        <taxon>Coleofasciculaceae</taxon>
        <taxon>Moorena</taxon>
    </lineage>
</organism>
<protein>
    <recommendedName>
        <fullName evidence="4">NACHT domain-containing protein</fullName>
    </recommendedName>
</protein>
<evidence type="ECO:0000256" key="1">
    <source>
        <dbReference type="SAM" id="MobiDB-lite"/>
    </source>
</evidence>
<feature type="region of interest" description="Disordered" evidence="1">
    <location>
        <begin position="1205"/>
        <end position="1239"/>
    </location>
</feature>
<proteinExistence type="predicted"/>
<evidence type="ECO:0000313" key="2">
    <source>
        <dbReference type="EMBL" id="EGJ29269.1"/>
    </source>
</evidence>
<dbReference type="HOGENOM" id="CLU_254776_0_0_3"/>
<dbReference type="Proteomes" id="UP000003959">
    <property type="component" value="Unassembled WGS sequence"/>
</dbReference>
<feature type="compositionally biased region" description="Low complexity" evidence="1">
    <location>
        <begin position="1215"/>
        <end position="1227"/>
    </location>
</feature>
<gene>
    <name evidence="2" type="ORF">LYNGBM3L_67080</name>
</gene>
<evidence type="ECO:0008006" key="4">
    <source>
        <dbReference type="Google" id="ProtNLM"/>
    </source>
</evidence>
<dbReference type="EMBL" id="GL890970">
    <property type="protein sequence ID" value="EGJ29269.1"/>
    <property type="molecule type" value="Genomic_DNA"/>
</dbReference>
<evidence type="ECO:0000313" key="3">
    <source>
        <dbReference type="Proteomes" id="UP000003959"/>
    </source>
</evidence>
<reference evidence="3" key="1">
    <citation type="journal article" date="2011" name="Proc. Natl. Acad. Sci. U.S.A.">
        <title>Genomic insights into the physiology and ecology of the marine filamentous cyanobacterium Lyngbya majuscula.</title>
        <authorList>
            <person name="Jones A.C."/>
            <person name="Monroe E.A."/>
            <person name="Podell S."/>
            <person name="Hess W.R."/>
            <person name="Klages S."/>
            <person name="Esquenazi E."/>
            <person name="Niessen S."/>
            <person name="Hoover H."/>
            <person name="Rothmann M."/>
            <person name="Lasken R.S."/>
            <person name="Yates J.R.III."/>
            <person name="Reinhardt R."/>
            <person name="Kube M."/>
            <person name="Burkart M.D."/>
            <person name="Allen E.E."/>
            <person name="Dorrestein P.C."/>
            <person name="Gerwick W.H."/>
            <person name="Gerwick L."/>
        </authorList>
    </citation>
    <scope>NUCLEOTIDE SEQUENCE [LARGE SCALE GENOMIC DNA]</scope>
    <source>
        <strain evidence="3">3L</strain>
    </source>
</reference>
<accession>F4Y1X7</accession>